<reference evidence="2 3" key="1">
    <citation type="submission" date="2015-06" db="EMBL/GenBank/DDBJ databases">
        <title>Draft genome of the ant-associated black yeast Phialophora attae CBS 131958.</title>
        <authorList>
            <person name="Moreno L.F."/>
            <person name="Stielow B.J."/>
            <person name="de Hoog S."/>
            <person name="Vicente V.A."/>
            <person name="Weiss V.A."/>
            <person name="de Vries M."/>
            <person name="Cruz L.M."/>
            <person name="Souza E.M."/>
        </authorList>
    </citation>
    <scope>NUCLEOTIDE SEQUENCE [LARGE SCALE GENOMIC DNA]</scope>
    <source>
        <strain evidence="2 3">CBS 131958</strain>
    </source>
</reference>
<feature type="region of interest" description="Disordered" evidence="1">
    <location>
        <begin position="161"/>
        <end position="201"/>
    </location>
</feature>
<dbReference type="GeneID" id="28731212"/>
<keyword evidence="3" id="KW-1185">Reference proteome</keyword>
<feature type="compositionally biased region" description="Basic and acidic residues" evidence="1">
    <location>
        <begin position="50"/>
        <end position="64"/>
    </location>
</feature>
<feature type="compositionally biased region" description="Acidic residues" evidence="1">
    <location>
        <begin position="259"/>
        <end position="275"/>
    </location>
</feature>
<feature type="compositionally biased region" description="Polar residues" evidence="1">
    <location>
        <begin position="165"/>
        <end position="190"/>
    </location>
</feature>
<protein>
    <submittedName>
        <fullName evidence="2">Uncharacterized protein</fullName>
    </submittedName>
</protein>
<dbReference type="EMBL" id="LFJN01000011">
    <property type="protein sequence ID" value="KPI40655.1"/>
    <property type="molecule type" value="Genomic_DNA"/>
</dbReference>
<feature type="compositionally biased region" description="Basic residues" evidence="1">
    <location>
        <begin position="40"/>
        <end position="49"/>
    </location>
</feature>
<feature type="region of interest" description="Disordered" evidence="1">
    <location>
        <begin position="26"/>
        <end position="86"/>
    </location>
</feature>
<feature type="compositionally biased region" description="Low complexity" evidence="1">
    <location>
        <begin position="376"/>
        <end position="388"/>
    </location>
</feature>
<feature type="region of interest" description="Disordered" evidence="1">
    <location>
        <begin position="257"/>
        <end position="308"/>
    </location>
</feature>
<dbReference type="AlphaFoldDB" id="A0A0N1H545"/>
<evidence type="ECO:0000313" key="2">
    <source>
        <dbReference type="EMBL" id="KPI40655.1"/>
    </source>
</evidence>
<feature type="compositionally biased region" description="Polar residues" evidence="1">
    <location>
        <begin position="66"/>
        <end position="76"/>
    </location>
</feature>
<comment type="caution">
    <text evidence="2">The sequence shown here is derived from an EMBL/GenBank/DDBJ whole genome shotgun (WGS) entry which is preliminary data.</text>
</comment>
<proteinExistence type="predicted"/>
<gene>
    <name evidence="2" type="ORF">AB675_10552</name>
</gene>
<feature type="compositionally biased region" description="Low complexity" evidence="1">
    <location>
        <begin position="292"/>
        <end position="307"/>
    </location>
</feature>
<sequence length="441" mass="48362">MVGATVYDPQDRAHELLANLVRNYRTGKWTPPTTADKLKAAQKTRRNRDTKKTRSPPDRHHDETIEASNRASSSDSALPETSLDVPAISQQITNSLVARRRLARQEPPQTTGEATVMPPLVLSLPSAANTSVAHIRPQRQTRSKQTCVVILKYGTKNAYRLPSGLIQQPPATTSEENQVPHSSAPSVSRTRQSRKRSITEIMNTRSRDPEGLASGIENAETEVPGMEYPRENLPSATPVLNLPDMDAVGQRARTLWEIPDSEDEVEIPDSEDDSVESLSGPPARLLQWQDGSTMSTTTSAPTSPSMAGLPDKTVLIWKQPTTLNSAALDGTTREDFRKAQRASRSCLGGQAVELTPVIAETGLSASAQVLSTSTVKATRSSARTASATKRSRPIYHDLDETESDDDGLVRKGRDKKGRFKTRPTKRVRHTEFQNLSAESFQ</sequence>
<dbReference type="VEuPathDB" id="FungiDB:AB675_10552"/>
<accession>A0A0N1H545</accession>
<evidence type="ECO:0000313" key="3">
    <source>
        <dbReference type="Proteomes" id="UP000038010"/>
    </source>
</evidence>
<feature type="compositionally biased region" description="Basic residues" evidence="1">
    <location>
        <begin position="410"/>
        <end position="428"/>
    </location>
</feature>
<feature type="region of interest" description="Disordered" evidence="1">
    <location>
        <begin position="376"/>
        <end position="441"/>
    </location>
</feature>
<dbReference type="RefSeq" id="XP_018000618.1">
    <property type="nucleotide sequence ID" value="XM_018139332.1"/>
</dbReference>
<organism evidence="2 3">
    <name type="scientific">Cyphellophora attinorum</name>
    <dbReference type="NCBI Taxonomy" id="1664694"/>
    <lineage>
        <taxon>Eukaryota</taxon>
        <taxon>Fungi</taxon>
        <taxon>Dikarya</taxon>
        <taxon>Ascomycota</taxon>
        <taxon>Pezizomycotina</taxon>
        <taxon>Eurotiomycetes</taxon>
        <taxon>Chaetothyriomycetidae</taxon>
        <taxon>Chaetothyriales</taxon>
        <taxon>Cyphellophoraceae</taxon>
        <taxon>Cyphellophora</taxon>
    </lineage>
</organism>
<name>A0A0N1H545_9EURO</name>
<dbReference type="Proteomes" id="UP000038010">
    <property type="component" value="Unassembled WGS sequence"/>
</dbReference>
<evidence type="ECO:0000256" key="1">
    <source>
        <dbReference type="SAM" id="MobiDB-lite"/>
    </source>
</evidence>
<feature type="compositionally biased region" description="Polar residues" evidence="1">
    <location>
        <begin position="432"/>
        <end position="441"/>
    </location>
</feature>